<evidence type="ECO:0000313" key="7">
    <source>
        <dbReference type="EMBL" id="KIN07915.1"/>
    </source>
</evidence>
<dbReference type="GO" id="GO:0015174">
    <property type="term" value="F:basic amino acid transmembrane transporter activity"/>
    <property type="evidence" value="ECO:0007669"/>
    <property type="project" value="TreeGrafter"/>
</dbReference>
<reference evidence="7 8" key="1">
    <citation type="submission" date="2014-04" db="EMBL/GenBank/DDBJ databases">
        <authorList>
            <consortium name="DOE Joint Genome Institute"/>
            <person name="Kuo A."/>
            <person name="Martino E."/>
            <person name="Perotto S."/>
            <person name="Kohler A."/>
            <person name="Nagy L.G."/>
            <person name="Floudas D."/>
            <person name="Copeland A."/>
            <person name="Barry K.W."/>
            <person name="Cichocki N."/>
            <person name="Veneault-Fourrey C."/>
            <person name="LaButti K."/>
            <person name="Lindquist E.A."/>
            <person name="Lipzen A."/>
            <person name="Lundell T."/>
            <person name="Morin E."/>
            <person name="Murat C."/>
            <person name="Sun H."/>
            <person name="Tunlid A."/>
            <person name="Henrissat B."/>
            <person name="Grigoriev I.V."/>
            <person name="Hibbett D.S."/>
            <person name="Martin F."/>
            <person name="Nordberg H.P."/>
            <person name="Cantor M.N."/>
            <person name="Hua S.X."/>
        </authorList>
    </citation>
    <scope>NUCLEOTIDE SEQUENCE [LARGE SCALE GENOMIC DNA]</scope>
    <source>
        <strain evidence="7 8">Zn</strain>
    </source>
</reference>
<dbReference type="EMBL" id="KN832870">
    <property type="protein sequence ID" value="KIN07915.1"/>
    <property type="molecule type" value="Genomic_DNA"/>
</dbReference>
<dbReference type="SUPFAM" id="SSF103473">
    <property type="entry name" value="MFS general substrate transporter"/>
    <property type="match status" value="1"/>
</dbReference>
<keyword evidence="3 5" id="KW-1133">Transmembrane helix</keyword>
<dbReference type="InterPro" id="IPR011701">
    <property type="entry name" value="MFS"/>
</dbReference>
<dbReference type="InterPro" id="IPR036259">
    <property type="entry name" value="MFS_trans_sf"/>
</dbReference>
<dbReference type="PROSITE" id="PS50850">
    <property type="entry name" value="MFS"/>
    <property type="match status" value="1"/>
</dbReference>
<feature type="domain" description="Major facilitator superfamily (MFS) profile" evidence="6">
    <location>
        <begin position="1"/>
        <end position="458"/>
    </location>
</feature>
<dbReference type="Gene3D" id="1.20.1250.20">
    <property type="entry name" value="MFS general substrate transporter like domains"/>
    <property type="match status" value="1"/>
</dbReference>
<evidence type="ECO:0000256" key="5">
    <source>
        <dbReference type="SAM" id="Phobius"/>
    </source>
</evidence>
<dbReference type="PANTHER" id="PTHR23501:SF81">
    <property type="entry name" value="VACUOLAR BASIC AMINO ACID TRANSPORTER 2"/>
    <property type="match status" value="1"/>
</dbReference>
<evidence type="ECO:0000259" key="6">
    <source>
        <dbReference type="PROSITE" id="PS50850"/>
    </source>
</evidence>
<dbReference type="HOGENOM" id="CLU_000960_22_3_1"/>
<evidence type="ECO:0000256" key="2">
    <source>
        <dbReference type="ARBA" id="ARBA00022692"/>
    </source>
</evidence>
<evidence type="ECO:0000313" key="8">
    <source>
        <dbReference type="Proteomes" id="UP000054321"/>
    </source>
</evidence>
<organism evidence="7 8">
    <name type="scientific">Oidiodendron maius (strain Zn)</name>
    <dbReference type="NCBI Taxonomy" id="913774"/>
    <lineage>
        <taxon>Eukaryota</taxon>
        <taxon>Fungi</taxon>
        <taxon>Dikarya</taxon>
        <taxon>Ascomycota</taxon>
        <taxon>Pezizomycotina</taxon>
        <taxon>Leotiomycetes</taxon>
        <taxon>Leotiomycetes incertae sedis</taxon>
        <taxon>Myxotrichaceae</taxon>
        <taxon>Oidiodendron</taxon>
    </lineage>
</organism>
<dbReference type="OrthoDB" id="6770063at2759"/>
<feature type="transmembrane region" description="Helical" evidence="5">
    <location>
        <begin position="393"/>
        <end position="416"/>
    </location>
</feature>
<dbReference type="InterPro" id="IPR020846">
    <property type="entry name" value="MFS_dom"/>
</dbReference>
<feature type="transmembrane region" description="Helical" evidence="5">
    <location>
        <begin position="34"/>
        <end position="52"/>
    </location>
</feature>
<keyword evidence="2 5" id="KW-0812">Transmembrane</keyword>
<feature type="transmembrane region" description="Helical" evidence="5">
    <location>
        <begin position="331"/>
        <end position="349"/>
    </location>
</feature>
<feature type="transmembrane region" description="Helical" evidence="5">
    <location>
        <begin position="90"/>
        <end position="109"/>
    </location>
</feature>
<dbReference type="PANTHER" id="PTHR23501">
    <property type="entry name" value="MAJOR FACILITATOR SUPERFAMILY"/>
    <property type="match status" value="1"/>
</dbReference>
<keyword evidence="8" id="KW-1185">Reference proteome</keyword>
<dbReference type="FunCoup" id="A0A0C3HYF9">
    <property type="interactions" value="46"/>
</dbReference>
<protein>
    <recommendedName>
        <fullName evidence="6">Major facilitator superfamily (MFS) profile domain-containing protein</fullName>
    </recommendedName>
</protein>
<feature type="transmembrane region" description="Helical" evidence="5">
    <location>
        <begin position="298"/>
        <end position="319"/>
    </location>
</feature>
<keyword evidence="4 5" id="KW-0472">Membrane</keyword>
<accession>A0A0C3HYF9</accession>
<dbReference type="CDD" id="cd17502">
    <property type="entry name" value="MFS_Azr1_MDR_like"/>
    <property type="match status" value="1"/>
</dbReference>
<feature type="non-terminal residue" evidence="7">
    <location>
        <position position="1"/>
    </location>
</feature>
<sequence>SAIFCNVFLSGFDGTITASTYAVIGSSFNAADTVVWLTTAYLITSTAFQPLYGRFSDLLGRRAMFFVAGGTFTFGCLGCGLAPSMAVLDIARALTGLGGGGLITMATIINSDIIPLRNRGMYQAVQNGLHGFGAVCGASMGGVIADTIGWRWCFLCQVPISLTGLIVAYFVIENPPVQEGAEGSRSVWRQIDLSGALLLVLGLSVQLAGLSLGGNQYPWSDSRVIFCLVASVVILAIFVLVELRTKALPVMPMYMLRGKAVISNMVSNVLVGMSSYAFLFMIPLYFQVVLLDSASKAGVRLIIPSLATPIGGLIAGFIMSRWGQLGHLVRLGCFFMMLGNALVASLQYYDSTWKYVAYLFPANLGQGIVYPSILFTNIAAFEQSQQAISTSTVYLFRSMGTVWGVAAASTIIQNILSSRLSHVLSGIPDKEKVNTFPTPFLSPSRPLPSLPASYHPSL</sequence>
<evidence type="ECO:0000256" key="1">
    <source>
        <dbReference type="ARBA" id="ARBA00004141"/>
    </source>
</evidence>
<feature type="transmembrane region" description="Helical" evidence="5">
    <location>
        <begin position="261"/>
        <end position="286"/>
    </location>
</feature>
<evidence type="ECO:0000256" key="4">
    <source>
        <dbReference type="ARBA" id="ARBA00023136"/>
    </source>
</evidence>
<comment type="subcellular location">
    <subcellularLocation>
        <location evidence="1">Membrane</location>
        <topology evidence="1">Multi-pass membrane protein</topology>
    </subcellularLocation>
</comment>
<evidence type="ECO:0000256" key="3">
    <source>
        <dbReference type="ARBA" id="ARBA00022989"/>
    </source>
</evidence>
<feature type="transmembrane region" description="Helical" evidence="5">
    <location>
        <begin position="64"/>
        <end position="84"/>
    </location>
</feature>
<reference evidence="8" key="2">
    <citation type="submission" date="2015-01" db="EMBL/GenBank/DDBJ databases">
        <title>Evolutionary Origins and Diversification of the Mycorrhizal Mutualists.</title>
        <authorList>
            <consortium name="DOE Joint Genome Institute"/>
            <consortium name="Mycorrhizal Genomics Consortium"/>
            <person name="Kohler A."/>
            <person name="Kuo A."/>
            <person name="Nagy L.G."/>
            <person name="Floudas D."/>
            <person name="Copeland A."/>
            <person name="Barry K.W."/>
            <person name="Cichocki N."/>
            <person name="Veneault-Fourrey C."/>
            <person name="LaButti K."/>
            <person name="Lindquist E.A."/>
            <person name="Lipzen A."/>
            <person name="Lundell T."/>
            <person name="Morin E."/>
            <person name="Murat C."/>
            <person name="Riley R."/>
            <person name="Ohm R."/>
            <person name="Sun H."/>
            <person name="Tunlid A."/>
            <person name="Henrissat B."/>
            <person name="Grigoriev I.V."/>
            <person name="Hibbett D.S."/>
            <person name="Martin F."/>
        </authorList>
    </citation>
    <scope>NUCLEOTIDE SEQUENCE [LARGE SCALE GENOMIC DNA]</scope>
    <source>
        <strain evidence="8">Zn</strain>
    </source>
</reference>
<feature type="transmembrane region" description="Helical" evidence="5">
    <location>
        <begin position="223"/>
        <end position="241"/>
    </location>
</feature>
<proteinExistence type="predicted"/>
<dbReference type="Pfam" id="PF07690">
    <property type="entry name" value="MFS_1"/>
    <property type="match status" value="1"/>
</dbReference>
<gene>
    <name evidence="7" type="ORF">OIDMADRAFT_111575</name>
</gene>
<dbReference type="AlphaFoldDB" id="A0A0C3HYF9"/>
<dbReference type="FunFam" id="1.20.1250.20:FF:000670">
    <property type="entry name" value="MFS general substrate transporter"/>
    <property type="match status" value="1"/>
</dbReference>
<dbReference type="InParanoid" id="A0A0C3HYF9"/>
<feature type="transmembrane region" description="Helical" evidence="5">
    <location>
        <begin position="355"/>
        <end position="381"/>
    </location>
</feature>
<feature type="transmembrane region" description="Helical" evidence="5">
    <location>
        <begin position="193"/>
        <end position="211"/>
    </location>
</feature>
<dbReference type="Proteomes" id="UP000054321">
    <property type="component" value="Unassembled WGS sequence"/>
</dbReference>
<feature type="transmembrane region" description="Helical" evidence="5">
    <location>
        <begin position="149"/>
        <end position="172"/>
    </location>
</feature>
<dbReference type="GO" id="GO:0000329">
    <property type="term" value="C:fungal-type vacuole membrane"/>
    <property type="evidence" value="ECO:0007669"/>
    <property type="project" value="TreeGrafter"/>
</dbReference>
<name>A0A0C3HYF9_OIDMZ</name>
<feature type="transmembrane region" description="Helical" evidence="5">
    <location>
        <begin position="121"/>
        <end position="143"/>
    </location>
</feature>